<reference evidence="2 3" key="1">
    <citation type="submission" date="2024-05" db="EMBL/GenBank/DDBJ databases">
        <title>Genome sequencing and assembly of Indian major carp, Cirrhinus mrigala (Hamilton, 1822).</title>
        <authorList>
            <person name="Mohindra V."/>
            <person name="Chowdhury L.M."/>
            <person name="Lal K."/>
            <person name="Jena J.K."/>
        </authorList>
    </citation>
    <scope>NUCLEOTIDE SEQUENCE [LARGE SCALE GENOMIC DNA]</scope>
    <source>
        <strain evidence="2">CM1030</strain>
        <tissue evidence="2">Blood</tissue>
    </source>
</reference>
<name>A0ABD0P1G3_CIRMR</name>
<dbReference type="Proteomes" id="UP001529510">
    <property type="component" value="Unassembled WGS sequence"/>
</dbReference>
<gene>
    <name evidence="2" type="ORF">M9458_035847</name>
</gene>
<protein>
    <submittedName>
        <fullName evidence="2">Uncharacterized protein</fullName>
    </submittedName>
</protein>
<evidence type="ECO:0000256" key="1">
    <source>
        <dbReference type="SAM" id="MobiDB-lite"/>
    </source>
</evidence>
<feature type="non-terminal residue" evidence="2">
    <location>
        <position position="1"/>
    </location>
</feature>
<feature type="compositionally biased region" description="Basic and acidic residues" evidence="1">
    <location>
        <begin position="58"/>
        <end position="70"/>
    </location>
</feature>
<feature type="compositionally biased region" description="Basic and acidic residues" evidence="1">
    <location>
        <begin position="78"/>
        <end position="88"/>
    </location>
</feature>
<sequence>DKAPPRRSSNAWLPQILRRVGEHAREIPAPLLLWTLFSSAATMCLLNSLLSRAHHQRHEPLQNKHAEKQAAGRTNSNVKEEEEKKQEEEKEEDEKEQEENATSEEKQEEEIEEEENTEEMEEDSLRKR</sequence>
<dbReference type="AlphaFoldDB" id="A0ABD0P1G3"/>
<evidence type="ECO:0000313" key="3">
    <source>
        <dbReference type="Proteomes" id="UP001529510"/>
    </source>
</evidence>
<comment type="caution">
    <text evidence="2">The sequence shown here is derived from an EMBL/GenBank/DDBJ whole genome shotgun (WGS) entry which is preliminary data.</text>
</comment>
<accession>A0ABD0P1G3</accession>
<feature type="region of interest" description="Disordered" evidence="1">
    <location>
        <begin position="55"/>
        <end position="128"/>
    </location>
</feature>
<feature type="non-terminal residue" evidence="2">
    <location>
        <position position="128"/>
    </location>
</feature>
<feature type="compositionally biased region" description="Acidic residues" evidence="1">
    <location>
        <begin position="89"/>
        <end position="122"/>
    </location>
</feature>
<organism evidence="2 3">
    <name type="scientific">Cirrhinus mrigala</name>
    <name type="common">Mrigala</name>
    <dbReference type="NCBI Taxonomy" id="683832"/>
    <lineage>
        <taxon>Eukaryota</taxon>
        <taxon>Metazoa</taxon>
        <taxon>Chordata</taxon>
        <taxon>Craniata</taxon>
        <taxon>Vertebrata</taxon>
        <taxon>Euteleostomi</taxon>
        <taxon>Actinopterygii</taxon>
        <taxon>Neopterygii</taxon>
        <taxon>Teleostei</taxon>
        <taxon>Ostariophysi</taxon>
        <taxon>Cypriniformes</taxon>
        <taxon>Cyprinidae</taxon>
        <taxon>Labeoninae</taxon>
        <taxon>Labeonini</taxon>
        <taxon>Cirrhinus</taxon>
    </lineage>
</organism>
<evidence type="ECO:0000313" key="2">
    <source>
        <dbReference type="EMBL" id="KAL0167625.1"/>
    </source>
</evidence>
<proteinExistence type="predicted"/>
<dbReference type="EMBL" id="JAMKFB020000018">
    <property type="protein sequence ID" value="KAL0167625.1"/>
    <property type="molecule type" value="Genomic_DNA"/>
</dbReference>
<keyword evidence="3" id="KW-1185">Reference proteome</keyword>